<dbReference type="InterPro" id="IPR011009">
    <property type="entry name" value="Kinase-like_dom_sf"/>
</dbReference>
<reference evidence="5" key="1">
    <citation type="journal article" date="2015" name="PLoS Genet.">
        <title>Genome Sequence and Transcriptome Analyses of Chrysochromulina tobin: Metabolic Tools for Enhanced Algal Fitness in the Prominent Order Prymnesiales (Haptophyceae).</title>
        <authorList>
            <person name="Hovde B.T."/>
            <person name="Deodato C.R."/>
            <person name="Hunsperger H.M."/>
            <person name="Ryken S.A."/>
            <person name="Yost W."/>
            <person name="Jha R.K."/>
            <person name="Patterson J."/>
            <person name="Monnat R.J. Jr."/>
            <person name="Barlow S.B."/>
            <person name="Starkenburg S.R."/>
            <person name="Cattolico R.A."/>
        </authorList>
    </citation>
    <scope>NUCLEOTIDE SEQUENCE</scope>
    <source>
        <strain evidence="5">CCMP291</strain>
    </source>
</reference>
<comment type="caution">
    <text evidence="4">The sequence shown here is derived from an EMBL/GenBank/DDBJ whole genome shotgun (WGS) entry which is preliminary data.</text>
</comment>
<feature type="signal peptide" evidence="2">
    <location>
        <begin position="1"/>
        <end position="24"/>
    </location>
</feature>
<keyword evidence="5" id="KW-1185">Reference proteome</keyword>
<dbReference type="PANTHER" id="PTHR10566">
    <property type="entry name" value="CHAPERONE-ACTIVITY OF BC1 COMPLEX CABC1 -RELATED"/>
    <property type="match status" value="1"/>
</dbReference>
<evidence type="ECO:0000256" key="1">
    <source>
        <dbReference type="ARBA" id="ARBA00009670"/>
    </source>
</evidence>
<accession>A0A0M0JB48</accession>
<dbReference type="InterPro" id="IPR050154">
    <property type="entry name" value="UbiB_kinase"/>
</dbReference>
<proteinExistence type="inferred from homology"/>
<dbReference type="GO" id="GO:0004672">
    <property type="term" value="F:protein kinase activity"/>
    <property type="evidence" value="ECO:0007669"/>
    <property type="project" value="InterPro"/>
</dbReference>
<evidence type="ECO:0000313" key="5">
    <source>
        <dbReference type="Proteomes" id="UP000037460"/>
    </source>
</evidence>
<dbReference type="InterPro" id="IPR004147">
    <property type="entry name" value="ABC1_dom"/>
</dbReference>
<dbReference type="PROSITE" id="PS50011">
    <property type="entry name" value="PROTEIN_KINASE_DOM"/>
    <property type="match status" value="1"/>
</dbReference>
<dbReference type="InterPro" id="IPR000719">
    <property type="entry name" value="Prot_kinase_dom"/>
</dbReference>
<evidence type="ECO:0000259" key="3">
    <source>
        <dbReference type="PROSITE" id="PS50011"/>
    </source>
</evidence>
<feature type="chain" id="PRO_5005601580" description="Protein kinase domain-containing protein" evidence="2">
    <location>
        <begin position="25"/>
        <end position="885"/>
    </location>
</feature>
<comment type="similarity">
    <text evidence="1">Belongs to the protein kinase superfamily. ADCK protein kinase family.</text>
</comment>
<evidence type="ECO:0000313" key="4">
    <source>
        <dbReference type="EMBL" id="KOO23710.1"/>
    </source>
</evidence>
<keyword evidence="2" id="KW-0732">Signal</keyword>
<dbReference type="SUPFAM" id="SSF56112">
    <property type="entry name" value="Protein kinase-like (PK-like)"/>
    <property type="match status" value="1"/>
</dbReference>
<dbReference type="Pfam" id="PF03109">
    <property type="entry name" value="ABC1"/>
    <property type="match status" value="1"/>
</dbReference>
<sequence>MAALSTILAAASLGYLASFTPSHGVQRTPSYSVQRMPIVSMQTGGGGLNGAAIAVAAQAATAVMEEVSKSVADKGIDAPEAKSSFVSMDTERAGLVDDEGLPLIYDKDAIQKYWAAQSGALQSRWLEFLGVTVPFLTRVAGLLISGGTDKLQSNARDLARDARVGIEKLGPTYIKMGQMLSVRPDVLPQEALDELQILQDGVEGFERSVAVAMVEKELGRPLMDVFEEFGENAAAAASLAQVYRAKLRSTGEWVAVKVQRPGVQALVSKDLYVLRRAAEIYQGLITRFAPQQRTNYVALLNEWAVGFYTELDFVNEASNMKRMAEVLREAQVVDVIVPRVYDEYTTRRVLVSQWIDGKKLSDCEPSEIKELIEIGQECFLVQLLQAGFFHSDPHPGNLLRPHDQSVGRLALIDFGLVARIRQEEMDSMVSAIVHLANKDYAALVDDFINLEILPSDCNRGKVIPLMDKALSPYVKGGGAKRYEAELKQMYGMDGTMDATVGGFQAMTQDLLTVLNDIPFSIPPYFALLARAVVTLEGLALSVDPDYGLIISAYPFVARKLLSSDRPELQKALMEVLYAGSSSLGSGTSRGVVTPTRLASLLNSAAGIVAKKQGQAFVDLDAVPETGISPSEALAYVLSEGAASLRTLLATEAETAADLLLRQALRKSVPLIAAAIPQPPTLPFLPAPPEPLSLPLPLLLPTPDTGLGGGFRPLLTSGQQVLDALAPPLSREEELYAISLVDLARSSLGEEAAALLNGELAQSPLAAVRTALPLLELLVDAAEADARDGVSNTPLLQLAKQAISLLRALPANLPTPFAGTQLPFGRGSGAPTPAAPAATRTPDATAELSASVAALAPAQKAAMQHFLSQVGGGLRGKLDARLVALR</sequence>
<dbReference type="PANTHER" id="PTHR10566:SF121">
    <property type="entry name" value="PROTEIN KINASE DOMAIN-CONTAINING PROTEIN"/>
    <property type="match status" value="1"/>
</dbReference>
<dbReference type="EMBL" id="JWZX01003164">
    <property type="protein sequence ID" value="KOO23710.1"/>
    <property type="molecule type" value="Genomic_DNA"/>
</dbReference>
<protein>
    <recommendedName>
        <fullName evidence="3">Protein kinase domain-containing protein</fullName>
    </recommendedName>
</protein>
<feature type="domain" description="Protein kinase" evidence="3">
    <location>
        <begin position="223"/>
        <end position="583"/>
    </location>
</feature>
<dbReference type="Proteomes" id="UP000037460">
    <property type="component" value="Unassembled WGS sequence"/>
</dbReference>
<dbReference type="GO" id="GO:0005524">
    <property type="term" value="F:ATP binding"/>
    <property type="evidence" value="ECO:0007669"/>
    <property type="project" value="InterPro"/>
</dbReference>
<name>A0A0M0JB48_9EUKA</name>
<dbReference type="CDD" id="cd05121">
    <property type="entry name" value="ABC1_ADCK3-like"/>
    <property type="match status" value="1"/>
</dbReference>
<evidence type="ECO:0000256" key="2">
    <source>
        <dbReference type="SAM" id="SignalP"/>
    </source>
</evidence>
<dbReference type="AlphaFoldDB" id="A0A0M0JB48"/>
<gene>
    <name evidence="4" type="ORF">Ctob_005067</name>
</gene>
<dbReference type="OrthoDB" id="427480at2759"/>
<organism evidence="4 5">
    <name type="scientific">Chrysochromulina tobinii</name>
    <dbReference type="NCBI Taxonomy" id="1460289"/>
    <lineage>
        <taxon>Eukaryota</taxon>
        <taxon>Haptista</taxon>
        <taxon>Haptophyta</taxon>
        <taxon>Prymnesiophyceae</taxon>
        <taxon>Prymnesiales</taxon>
        <taxon>Chrysochromulinaceae</taxon>
        <taxon>Chrysochromulina</taxon>
    </lineage>
</organism>